<dbReference type="SUPFAM" id="SSF52025">
    <property type="entry name" value="PA domain"/>
    <property type="match status" value="2"/>
</dbReference>
<evidence type="ECO:0000259" key="1">
    <source>
        <dbReference type="Pfam" id="PF02225"/>
    </source>
</evidence>
<accession>A0A1S3I651</accession>
<feature type="domain" description="PA" evidence="1">
    <location>
        <begin position="115"/>
        <end position="191"/>
    </location>
</feature>
<proteinExistence type="predicted"/>
<dbReference type="KEGG" id="lak:106160725"/>
<dbReference type="Proteomes" id="UP000085678">
    <property type="component" value="Unplaced"/>
</dbReference>
<dbReference type="STRING" id="7574.A0A1S3I651"/>
<dbReference type="Gene3D" id="3.50.30.30">
    <property type="match status" value="1"/>
</dbReference>
<dbReference type="Pfam" id="PF02225">
    <property type="entry name" value="PA"/>
    <property type="match status" value="1"/>
</dbReference>
<protein>
    <submittedName>
        <fullName evidence="3">E3 ubiquitin-protein ligase RNF130</fullName>
    </submittedName>
</protein>
<dbReference type="RefSeq" id="XP_013392849.1">
    <property type="nucleotide sequence ID" value="XM_013537395.2"/>
</dbReference>
<evidence type="ECO:0000313" key="3">
    <source>
        <dbReference type="RefSeq" id="XP_013392849.1"/>
    </source>
</evidence>
<dbReference type="InterPro" id="IPR003137">
    <property type="entry name" value="PA_domain"/>
</dbReference>
<dbReference type="AlphaFoldDB" id="A0A1S3I651"/>
<dbReference type="OMA" id="NNERWIA"/>
<organism evidence="2 3">
    <name type="scientific">Lingula anatina</name>
    <name type="common">Brachiopod</name>
    <name type="synonym">Lingula unguis</name>
    <dbReference type="NCBI Taxonomy" id="7574"/>
    <lineage>
        <taxon>Eukaryota</taxon>
        <taxon>Metazoa</taxon>
        <taxon>Spiralia</taxon>
        <taxon>Lophotrochozoa</taxon>
        <taxon>Brachiopoda</taxon>
        <taxon>Linguliformea</taxon>
        <taxon>Lingulata</taxon>
        <taxon>Lingulida</taxon>
        <taxon>Linguloidea</taxon>
        <taxon>Lingulidae</taxon>
        <taxon>Lingula</taxon>
    </lineage>
</organism>
<reference evidence="3" key="1">
    <citation type="submission" date="2025-08" db="UniProtKB">
        <authorList>
            <consortium name="RefSeq"/>
        </authorList>
    </citation>
    <scope>IDENTIFICATION</scope>
    <source>
        <tissue evidence="3">Gonads</tissue>
    </source>
</reference>
<dbReference type="InParanoid" id="A0A1S3I651"/>
<name>A0A1S3I651_LINAN</name>
<evidence type="ECO:0000313" key="2">
    <source>
        <dbReference type="Proteomes" id="UP000085678"/>
    </source>
</evidence>
<dbReference type="OrthoDB" id="9984778at2759"/>
<sequence>MERGRFGRKRALAGCLKTLAMTTWQVCVLTGGRSRLRLPIILAVLCLCCICSETGPTLLSDEKSTYYTACVNITYTDASGRHHRPLQDIGKYSMGSTIARAYGHVHHVVTKDGSHYGCTIPVNVIDRGQPWIALVKRGQCRFQDKIYNAAKLRGATAVVVYNDREENPLVVMDHEVEDVIAIFIGKEEGDYIATMLDNFVPVEMTITPGSEALPKYSALSTTGASSTVSTSTLILGVVVTNFLYMMITGTTL</sequence>
<dbReference type="InterPro" id="IPR046450">
    <property type="entry name" value="PA_dom_sf"/>
</dbReference>
<keyword evidence="2" id="KW-1185">Reference proteome</keyword>
<dbReference type="GeneID" id="106160725"/>
<gene>
    <name evidence="3" type="primary">LOC106160725</name>
</gene>